<evidence type="ECO:0000256" key="2">
    <source>
        <dbReference type="ARBA" id="ARBA00022980"/>
    </source>
</evidence>
<organism evidence="5 6">
    <name type="scientific">Volvox africanus</name>
    <dbReference type="NCBI Taxonomy" id="51714"/>
    <lineage>
        <taxon>Eukaryota</taxon>
        <taxon>Viridiplantae</taxon>
        <taxon>Chlorophyta</taxon>
        <taxon>core chlorophytes</taxon>
        <taxon>Chlorophyceae</taxon>
        <taxon>CS clade</taxon>
        <taxon>Chlamydomonadales</taxon>
        <taxon>Volvocaceae</taxon>
        <taxon>Volvox</taxon>
    </lineage>
</organism>
<feature type="non-terminal residue" evidence="5">
    <location>
        <position position="123"/>
    </location>
</feature>
<evidence type="ECO:0000313" key="6">
    <source>
        <dbReference type="Proteomes" id="UP000747399"/>
    </source>
</evidence>
<evidence type="ECO:0000256" key="3">
    <source>
        <dbReference type="ARBA" id="ARBA00023274"/>
    </source>
</evidence>
<dbReference type="AlphaFoldDB" id="A0A8J4BTI6"/>
<gene>
    <name evidence="5" type="ORF">Vafri_18930</name>
</gene>
<dbReference type="EMBL" id="BNCO01000073">
    <property type="protein sequence ID" value="GIL65113.1"/>
    <property type="molecule type" value="Genomic_DNA"/>
</dbReference>
<proteinExistence type="inferred from homology"/>
<dbReference type="Pfam" id="PF01158">
    <property type="entry name" value="Ribosomal_L36e"/>
    <property type="match status" value="1"/>
</dbReference>
<keyword evidence="2 4" id="KW-0689">Ribosomal protein</keyword>
<name>A0A8J4BTI6_9CHLO</name>
<dbReference type="Gene3D" id="1.10.10.1760">
    <property type="entry name" value="60S ribosomal protein L36"/>
    <property type="match status" value="1"/>
</dbReference>
<dbReference type="GO" id="GO:1990904">
    <property type="term" value="C:ribonucleoprotein complex"/>
    <property type="evidence" value="ECO:0007669"/>
    <property type="project" value="UniProtKB-KW"/>
</dbReference>
<accession>A0A8J4BTI6</accession>
<keyword evidence="3 4" id="KW-0687">Ribonucleoprotein</keyword>
<dbReference type="InterPro" id="IPR000509">
    <property type="entry name" value="Ribosomal_eL36"/>
</dbReference>
<dbReference type="GO" id="GO:0003735">
    <property type="term" value="F:structural constituent of ribosome"/>
    <property type="evidence" value="ECO:0007669"/>
    <property type="project" value="InterPro"/>
</dbReference>
<dbReference type="PROSITE" id="PS01190">
    <property type="entry name" value="RIBOSOMAL_L36E"/>
    <property type="match status" value="1"/>
</dbReference>
<dbReference type="GO" id="GO:0006412">
    <property type="term" value="P:translation"/>
    <property type="evidence" value="ECO:0007669"/>
    <property type="project" value="InterPro"/>
</dbReference>
<evidence type="ECO:0000256" key="4">
    <source>
        <dbReference type="RuleBase" id="RU000665"/>
    </source>
</evidence>
<evidence type="ECO:0000313" key="5">
    <source>
        <dbReference type="EMBL" id="GIL65113.1"/>
    </source>
</evidence>
<dbReference type="PANTHER" id="PTHR10114">
    <property type="entry name" value="60S RIBOSOMAL PROTEIN L36"/>
    <property type="match status" value="1"/>
</dbReference>
<protein>
    <recommendedName>
        <fullName evidence="4">60S ribosomal protein L36</fullName>
    </recommendedName>
</protein>
<keyword evidence="6" id="KW-1185">Reference proteome</keyword>
<dbReference type="Proteomes" id="UP000747399">
    <property type="component" value="Unassembled WGS sequence"/>
</dbReference>
<reference evidence="5" key="1">
    <citation type="journal article" date="2021" name="Proc. Natl. Acad. Sci. U.S.A.">
        <title>Three genomes in the algal genus Volvox reveal the fate of a haploid sex-determining region after a transition to homothallism.</title>
        <authorList>
            <person name="Yamamoto K."/>
            <person name="Hamaji T."/>
            <person name="Kawai-Toyooka H."/>
            <person name="Matsuzaki R."/>
            <person name="Takahashi F."/>
            <person name="Nishimura Y."/>
            <person name="Kawachi M."/>
            <person name="Noguchi H."/>
            <person name="Minakuchi Y."/>
            <person name="Umen J.G."/>
            <person name="Toyoda A."/>
            <person name="Nozaki H."/>
        </authorList>
    </citation>
    <scope>NUCLEOTIDE SEQUENCE</scope>
    <source>
        <strain evidence="5">NIES-3780</strain>
    </source>
</reference>
<dbReference type="InterPro" id="IPR038097">
    <property type="entry name" value="Ribosomal_eL36_sf"/>
</dbReference>
<dbReference type="FunFam" id="1.10.10.1760:FF:000001">
    <property type="entry name" value="60S ribosomal protein L36"/>
    <property type="match status" value="1"/>
</dbReference>
<dbReference type="GO" id="GO:0005840">
    <property type="term" value="C:ribosome"/>
    <property type="evidence" value="ECO:0007669"/>
    <property type="project" value="UniProtKB-KW"/>
</dbReference>
<comment type="similarity">
    <text evidence="1 4">Belongs to the eukaryotic ribosomal protein eL36 family.</text>
</comment>
<comment type="caution">
    <text evidence="5">The sequence shown here is derived from an EMBL/GenBank/DDBJ whole genome shotgun (WGS) entry which is preliminary data.</text>
</comment>
<sequence>STPPRCLNIHWNISLPFFTRNSIIMVASGLAVGLNKGHVVTKREQALRPSRTKGRLSKRVKFVREVIREVAGLAPYEKRIMELLKVGKDKRALKVAKRKLGTHIRGKRKREELAGLMRKMAKK</sequence>
<evidence type="ECO:0000256" key="1">
    <source>
        <dbReference type="ARBA" id="ARBA00006509"/>
    </source>
</evidence>